<keyword evidence="4" id="KW-0158">Chromosome</keyword>
<feature type="region of interest" description="Disordered" evidence="5">
    <location>
        <begin position="280"/>
        <end position="349"/>
    </location>
</feature>
<evidence type="ECO:0000256" key="4">
    <source>
        <dbReference type="PROSITE-ProRule" id="PRU01396"/>
    </source>
</evidence>
<dbReference type="Proteomes" id="UP001497497">
    <property type="component" value="Unassembled WGS sequence"/>
</dbReference>
<dbReference type="PANTHER" id="PTHR16048">
    <property type="entry name" value="MSL2-RELATED"/>
    <property type="match status" value="1"/>
</dbReference>
<dbReference type="PROSITE" id="PS52051">
    <property type="entry name" value="CXC_MSL2"/>
    <property type="match status" value="1"/>
</dbReference>
<dbReference type="SMART" id="SM01114">
    <property type="entry name" value="CXC"/>
    <property type="match status" value="1"/>
</dbReference>
<feature type="region of interest" description="Disordered" evidence="5">
    <location>
        <begin position="152"/>
        <end position="173"/>
    </location>
</feature>
<keyword evidence="2" id="KW-0863">Zinc-finger</keyword>
<feature type="compositionally biased region" description="Basic and acidic residues" evidence="5">
    <location>
        <begin position="235"/>
        <end position="244"/>
    </location>
</feature>
<dbReference type="CDD" id="cd16522">
    <property type="entry name" value="RING-HC_MSL2"/>
    <property type="match status" value="1"/>
</dbReference>
<comment type="caution">
    <text evidence="7">The sequence shown here is derived from an EMBL/GenBank/DDBJ whole genome shotgun (WGS) entry which is preliminary data.</text>
</comment>
<dbReference type="AlphaFoldDB" id="A0AAV2H3A1"/>
<feature type="compositionally biased region" description="Basic and acidic residues" evidence="5">
    <location>
        <begin position="197"/>
        <end position="210"/>
    </location>
</feature>
<proteinExistence type="inferred from homology"/>
<gene>
    <name evidence="7" type="ORF">GSLYS_00002037001</name>
</gene>
<protein>
    <recommendedName>
        <fullName evidence="6">CXC MSL2-type domain-containing protein</fullName>
    </recommendedName>
</protein>
<dbReference type="GO" id="GO:0016567">
    <property type="term" value="P:protein ubiquitination"/>
    <property type="evidence" value="ECO:0007669"/>
    <property type="project" value="TreeGrafter"/>
</dbReference>
<dbReference type="CDD" id="cd13122">
    <property type="entry name" value="MSL2_CXC"/>
    <property type="match status" value="1"/>
</dbReference>
<feature type="compositionally biased region" description="Polar residues" evidence="5">
    <location>
        <begin position="155"/>
        <end position="173"/>
    </location>
</feature>
<dbReference type="Gene3D" id="3.30.40.10">
    <property type="entry name" value="Zinc/RING finger domain, C3HC4 (zinc finger)"/>
    <property type="match status" value="1"/>
</dbReference>
<dbReference type="Pfam" id="PF16682">
    <property type="entry name" value="MSL2-CXC"/>
    <property type="match status" value="1"/>
</dbReference>
<evidence type="ECO:0000256" key="2">
    <source>
        <dbReference type="ARBA" id="ARBA00022771"/>
    </source>
</evidence>
<evidence type="ECO:0000313" key="7">
    <source>
        <dbReference type="EMBL" id="CAL1527867.1"/>
    </source>
</evidence>
<dbReference type="GO" id="GO:0061630">
    <property type="term" value="F:ubiquitin protein ligase activity"/>
    <property type="evidence" value="ECO:0007669"/>
    <property type="project" value="InterPro"/>
</dbReference>
<feature type="domain" description="CXC MSL2-type" evidence="6">
    <location>
        <begin position="419"/>
        <end position="469"/>
    </location>
</feature>
<dbReference type="InterPro" id="IPR013083">
    <property type="entry name" value="Znf_RING/FYVE/PHD"/>
</dbReference>
<dbReference type="GO" id="GO:0072487">
    <property type="term" value="C:MSL complex"/>
    <property type="evidence" value="ECO:0007669"/>
    <property type="project" value="UniProtKB-UniRule"/>
</dbReference>
<accession>A0AAV2H3A1</accession>
<evidence type="ECO:0000256" key="1">
    <source>
        <dbReference type="ARBA" id="ARBA00022723"/>
    </source>
</evidence>
<dbReference type="PROSITE" id="PS00518">
    <property type="entry name" value="ZF_RING_1"/>
    <property type="match status" value="1"/>
</dbReference>
<dbReference type="Pfam" id="PF16685">
    <property type="entry name" value="zf-RING_10"/>
    <property type="match status" value="1"/>
</dbReference>
<dbReference type="PANTHER" id="PTHR16048:SF3">
    <property type="entry name" value="E3 UBIQUITIN-PROTEIN LIGASE MSL2"/>
    <property type="match status" value="1"/>
</dbReference>
<name>A0AAV2H3A1_LYMST</name>
<dbReference type="EMBL" id="CAXITT010000023">
    <property type="protein sequence ID" value="CAL1527867.1"/>
    <property type="molecule type" value="Genomic_DNA"/>
</dbReference>
<evidence type="ECO:0000259" key="6">
    <source>
        <dbReference type="PROSITE" id="PS52051"/>
    </source>
</evidence>
<evidence type="ECO:0000256" key="3">
    <source>
        <dbReference type="ARBA" id="ARBA00022833"/>
    </source>
</evidence>
<feature type="compositionally biased region" description="Basic and acidic residues" evidence="5">
    <location>
        <begin position="319"/>
        <end position="340"/>
    </location>
</feature>
<organism evidence="7 8">
    <name type="scientific">Lymnaea stagnalis</name>
    <name type="common">Great pond snail</name>
    <name type="synonym">Helix stagnalis</name>
    <dbReference type="NCBI Taxonomy" id="6523"/>
    <lineage>
        <taxon>Eukaryota</taxon>
        <taxon>Metazoa</taxon>
        <taxon>Spiralia</taxon>
        <taxon>Lophotrochozoa</taxon>
        <taxon>Mollusca</taxon>
        <taxon>Gastropoda</taxon>
        <taxon>Heterobranchia</taxon>
        <taxon>Euthyneura</taxon>
        <taxon>Panpulmonata</taxon>
        <taxon>Hygrophila</taxon>
        <taxon>Lymnaeoidea</taxon>
        <taxon>Lymnaeidae</taxon>
        <taxon>Lymnaea</taxon>
    </lineage>
</organism>
<dbReference type="InterPro" id="IPR033467">
    <property type="entry name" value="Tesmin/TSO1-like_CXC"/>
</dbReference>
<evidence type="ECO:0000256" key="5">
    <source>
        <dbReference type="SAM" id="MobiDB-lite"/>
    </source>
</evidence>
<dbReference type="InterPro" id="IPR017907">
    <property type="entry name" value="Znf_RING_CS"/>
</dbReference>
<keyword evidence="1" id="KW-0479">Metal-binding</keyword>
<dbReference type="InterPro" id="IPR032043">
    <property type="entry name" value="Msl2_Znf-RING"/>
</dbReference>
<dbReference type="GO" id="GO:0008270">
    <property type="term" value="F:zinc ion binding"/>
    <property type="evidence" value="ECO:0007669"/>
    <property type="project" value="UniProtKB-KW"/>
</dbReference>
<dbReference type="InterPro" id="IPR032049">
    <property type="entry name" value="Msl2-CXC"/>
</dbReference>
<comment type="similarity">
    <text evidence="4">Belongs to the MSL2 family.</text>
</comment>
<reference evidence="7 8" key="1">
    <citation type="submission" date="2024-04" db="EMBL/GenBank/DDBJ databases">
        <authorList>
            <consortium name="Genoscope - CEA"/>
            <person name="William W."/>
        </authorList>
    </citation>
    <scope>NUCLEOTIDE SEQUENCE [LARGE SCALE GENOMIC DNA]</scope>
</reference>
<feature type="region of interest" description="Disordered" evidence="5">
    <location>
        <begin position="193"/>
        <end position="267"/>
    </location>
</feature>
<feature type="compositionally biased region" description="Polar residues" evidence="5">
    <location>
        <begin position="304"/>
        <end position="314"/>
    </location>
</feature>
<dbReference type="InterPro" id="IPR037922">
    <property type="entry name" value="MSL2"/>
</dbReference>
<evidence type="ECO:0000313" key="8">
    <source>
        <dbReference type="Proteomes" id="UP001497497"/>
    </source>
</evidence>
<keyword evidence="4" id="KW-0539">Nucleus</keyword>
<keyword evidence="3" id="KW-0862">Zinc</keyword>
<keyword evidence="8" id="KW-1185">Reference proteome</keyword>
<sequence length="499" mass="56393">MDAYNFYLSTLRYIMNAKSNDKATWCDIFKYLPCLRQMLSCCVCGSILLRPHGPTHGVCLHHVCQRCVGGRMRLKPSCSWCKDHTNFKENRKLRILIMCFKRLCTYVLSSNLGIEISKASINGYGSEAERTLNVLKEAEQFDDDYVLTPPPSELPTVSKTVSGGKRSSTSNEFYDSTGVADGNVIFKRKRGRPKMNVKPDMKKSNLTEHAKRLKKKALNSRSQNSTKKRLIKSFSKNEHHESYKKTPPSNSGLLISQRPHRHRSGKFSVGQLWRETFLEETQTESYPDSGIEVGNSSDLDHNSHPPSTAKQSGETADPAAKKQDVIRKETRLHKNNDTERNGALSVNDGVEKPRLTLTISTKRFHNNNLKRQFNKSPSPTKTRDLSFRAGAINSLEFLPGQKKLNSKLSAPVNVKSTKQHSDICKCARFKQPNRLTCFGQKCPCYSERRPCVDCLCNGCKNPLKTPDTAPPLMHIIKDVDSLDHSHDRSMPRLSPIPRI</sequence>